<organism evidence="2 3">
    <name type="scientific">Ficus carica</name>
    <name type="common">Common fig</name>
    <dbReference type="NCBI Taxonomy" id="3494"/>
    <lineage>
        <taxon>Eukaryota</taxon>
        <taxon>Viridiplantae</taxon>
        <taxon>Streptophyta</taxon>
        <taxon>Embryophyta</taxon>
        <taxon>Tracheophyta</taxon>
        <taxon>Spermatophyta</taxon>
        <taxon>Magnoliopsida</taxon>
        <taxon>eudicotyledons</taxon>
        <taxon>Gunneridae</taxon>
        <taxon>Pentapetalae</taxon>
        <taxon>rosids</taxon>
        <taxon>fabids</taxon>
        <taxon>Rosales</taxon>
        <taxon>Moraceae</taxon>
        <taxon>Ficeae</taxon>
        <taxon>Ficus</taxon>
    </lineage>
</organism>
<evidence type="ECO:0000313" key="3">
    <source>
        <dbReference type="Proteomes" id="UP001187192"/>
    </source>
</evidence>
<protein>
    <submittedName>
        <fullName evidence="2">Uncharacterized protein</fullName>
    </submittedName>
</protein>
<dbReference type="Proteomes" id="UP001187192">
    <property type="component" value="Unassembled WGS sequence"/>
</dbReference>
<reference evidence="2" key="1">
    <citation type="submission" date="2023-07" db="EMBL/GenBank/DDBJ databases">
        <title>draft genome sequence of fig (Ficus carica).</title>
        <authorList>
            <person name="Takahashi T."/>
            <person name="Nishimura K."/>
        </authorList>
    </citation>
    <scope>NUCLEOTIDE SEQUENCE</scope>
</reference>
<accession>A0AA88E1N7</accession>
<name>A0AA88E1N7_FICCA</name>
<comment type="caution">
    <text evidence="2">The sequence shown here is derived from an EMBL/GenBank/DDBJ whole genome shotgun (WGS) entry which is preliminary data.</text>
</comment>
<dbReference type="AlphaFoldDB" id="A0AA88E1N7"/>
<keyword evidence="1" id="KW-1133">Transmembrane helix</keyword>
<evidence type="ECO:0000256" key="1">
    <source>
        <dbReference type="SAM" id="Phobius"/>
    </source>
</evidence>
<keyword evidence="1" id="KW-0812">Transmembrane</keyword>
<sequence>METRSGLSANLVVATAKRNQISTAEIANATESRISVSVLSLRHGRVEIWRKLRRCRDGDQRLSLSPATDYLQKWWFCRFRWLFVAICGWVFFFFLGSSPGVEAPLSVCSGGLRG</sequence>
<keyword evidence="1" id="KW-0472">Membrane</keyword>
<feature type="transmembrane region" description="Helical" evidence="1">
    <location>
        <begin position="79"/>
        <end position="96"/>
    </location>
</feature>
<evidence type="ECO:0000313" key="2">
    <source>
        <dbReference type="EMBL" id="GMN64201.1"/>
    </source>
</evidence>
<dbReference type="EMBL" id="BTGU01000172">
    <property type="protein sequence ID" value="GMN64201.1"/>
    <property type="molecule type" value="Genomic_DNA"/>
</dbReference>
<gene>
    <name evidence="2" type="ORF">TIFTF001_033277</name>
</gene>
<proteinExistence type="predicted"/>
<keyword evidence="3" id="KW-1185">Reference proteome</keyword>